<feature type="domain" description="Aminoglycoside phosphotransferase" evidence="2">
    <location>
        <begin position="24"/>
        <end position="255"/>
    </location>
</feature>
<evidence type="ECO:0000256" key="1">
    <source>
        <dbReference type="SAM" id="MobiDB-lite"/>
    </source>
</evidence>
<name>A0A7C3UXE6_9BACT</name>
<evidence type="ECO:0000313" key="3">
    <source>
        <dbReference type="EMBL" id="HGF33103.1"/>
    </source>
</evidence>
<dbReference type="Pfam" id="PF01636">
    <property type="entry name" value="APH"/>
    <property type="match status" value="1"/>
</dbReference>
<dbReference type="SUPFAM" id="SSF56112">
    <property type="entry name" value="Protein kinase-like (PK-like)"/>
    <property type="match status" value="1"/>
</dbReference>
<evidence type="ECO:0000259" key="2">
    <source>
        <dbReference type="Pfam" id="PF01636"/>
    </source>
</evidence>
<comment type="caution">
    <text evidence="3">The sequence shown here is derived from an EMBL/GenBank/DDBJ whole genome shotgun (WGS) entry which is preliminary data.</text>
</comment>
<dbReference type="InterPro" id="IPR011009">
    <property type="entry name" value="Kinase-like_dom_sf"/>
</dbReference>
<accession>A0A7C3UXE6</accession>
<dbReference type="Gene3D" id="3.90.1200.10">
    <property type="match status" value="1"/>
</dbReference>
<dbReference type="GO" id="GO:0016740">
    <property type="term" value="F:transferase activity"/>
    <property type="evidence" value="ECO:0007669"/>
    <property type="project" value="UniProtKB-KW"/>
</dbReference>
<sequence>MKVLPRSPRLDAELRQRGADPAAARPLAGDGSDRRFFRVPGGTSLVLLYHPRPPGARVTENDSYALIGRHLKARGVPVPEIYVYCREENWLLLEDVGDLSLAEAAAGAAGDREILAWYQQALRILVNQQIAGRQGFNPAWCFDTPAVTRQFLWERECRYFVRAFLQGYLGLDLDEADLQPDFERLLAGCRPEESAFFLHRDFQSKNLFVQGENLRVLDFQGGRLGPLAYDLAALLIDPYVDLDPVRQEELFSAYLDLLANQAAVDRPAFREQYDHLALCRNLQILGAFGFLTRVKGKGQFARYIPTAVAGLRRRLAPRATDFPRLAAMMDKLTF</sequence>
<dbReference type="EMBL" id="DTMF01000047">
    <property type="protein sequence ID" value="HGF33103.1"/>
    <property type="molecule type" value="Genomic_DNA"/>
</dbReference>
<organism evidence="3">
    <name type="scientific">Desulfobacca acetoxidans</name>
    <dbReference type="NCBI Taxonomy" id="60893"/>
    <lineage>
        <taxon>Bacteria</taxon>
        <taxon>Pseudomonadati</taxon>
        <taxon>Thermodesulfobacteriota</taxon>
        <taxon>Desulfobaccia</taxon>
        <taxon>Desulfobaccales</taxon>
        <taxon>Desulfobaccaceae</taxon>
        <taxon>Desulfobacca</taxon>
    </lineage>
</organism>
<protein>
    <submittedName>
        <fullName evidence="3">Aminoglycoside phosphotransferase</fullName>
    </submittedName>
</protein>
<keyword evidence="3" id="KW-0808">Transferase</keyword>
<proteinExistence type="predicted"/>
<feature type="region of interest" description="Disordered" evidence="1">
    <location>
        <begin position="1"/>
        <end position="28"/>
    </location>
</feature>
<feature type="compositionally biased region" description="Basic and acidic residues" evidence="1">
    <location>
        <begin position="8"/>
        <end position="18"/>
    </location>
</feature>
<reference evidence="3" key="1">
    <citation type="journal article" date="2020" name="mSystems">
        <title>Genome- and Community-Level Interaction Insights into Carbon Utilization and Element Cycling Functions of Hydrothermarchaeota in Hydrothermal Sediment.</title>
        <authorList>
            <person name="Zhou Z."/>
            <person name="Liu Y."/>
            <person name="Xu W."/>
            <person name="Pan J."/>
            <person name="Luo Z.H."/>
            <person name="Li M."/>
        </authorList>
    </citation>
    <scope>NUCLEOTIDE SEQUENCE [LARGE SCALE GENOMIC DNA]</scope>
    <source>
        <strain evidence="3">SpSt-897</strain>
    </source>
</reference>
<gene>
    <name evidence="3" type="ORF">ENW96_01790</name>
</gene>
<dbReference type="AlphaFoldDB" id="A0A7C3UXE6"/>
<dbReference type="InterPro" id="IPR002575">
    <property type="entry name" value="Aminoglycoside_PTrfase"/>
</dbReference>
<dbReference type="Gene3D" id="3.30.200.20">
    <property type="entry name" value="Phosphorylase Kinase, domain 1"/>
    <property type="match status" value="1"/>
</dbReference>